<dbReference type="EMBL" id="QQAV01000007">
    <property type="protein sequence ID" value="RDI22734.1"/>
    <property type="molecule type" value="Genomic_DNA"/>
</dbReference>
<dbReference type="InterPro" id="IPR009100">
    <property type="entry name" value="AcylCoA_DH/oxidase_NM_dom_sf"/>
</dbReference>
<dbReference type="Gene3D" id="1.10.540.10">
    <property type="entry name" value="Acyl-CoA dehydrogenase/oxidase, N-terminal domain"/>
    <property type="match status" value="1"/>
</dbReference>
<dbReference type="PIRSF" id="PIRSF016578">
    <property type="entry name" value="HsaA"/>
    <property type="match status" value="1"/>
</dbReference>
<name>A0A370FGF7_9BURK</name>
<dbReference type="RefSeq" id="WP_211322619.1">
    <property type="nucleotide sequence ID" value="NZ_QQAV01000007.1"/>
</dbReference>
<dbReference type="InterPro" id="IPR036250">
    <property type="entry name" value="AcylCo_DH-like_C"/>
</dbReference>
<feature type="domain" description="Acyl-CoA dehydrogenase C-terminal" evidence="2">
    <location>
        <begin position="260"/>
        <end position="385"/>
    </location>
</feature>
<protein>
    <submittedName>
        <fullName evidence="3">Alkylation response protein AidB-like acyl-CoA dehydrogenase</fullName>
    </submittedName>
</protein>
<keyword evidence="4" id="KW-1185">Reference proteome</keyword>
<dbReference type="SUPFAM" id="SSF56645">
    <property type="entry name" value="Acyl-CoA dehydrogenase NM domain-like"/>
    <property type="match status" value="1"/>
</dbReference>
<dbReference type="Gene3D" id="1.20.140.10">
    <property type="entry name" value="Butyryl-CoA Dehydrogenase, subunit A, domain 3"/>
    <property type="match status" value="1"/>
</dbReference>
<dbReference type="GO" id="GO:0008470">
    <property type="term" value="F:3-methylbutanoyl-CoA dehydrogenase activity"/>
    <property type="evidence" value="ECO:0007669"/>
    <property type="project" value="TreeGrafter"/>
</dbReference>
<dbReference type="GO" id="GO:0050660">
    <property type="term" value="F:flavin adenine dinucleotide binding"/>
    <property type="evidence" value="ECO:0007669"/>
    <property type="project" value="InterPro"/>
</dbReference>
<gene>
    <name evidence="3" type="ORF">DFR41_107137</name>
</gene>
<dbReference type="GO" id="GO:0006552">
    <property type="term" value="P:L-leucine catabolic process"/>
    <property type="evidence" value="ECO:0007669"/>
    <property type="project" value="TreeGrafter"/>
</dbReference>
<dbReference type="InterPro" id="IPR046373">
    <property type="entry name" value="Acyl-CoA_Oxase/DH_mid-dom_sf"/>
</dbReference>
<dbReference type="InterPro" id="IPR037069">
    <property type="entry name" value="AcylCoA_DH/ox_N_sf"/>
</dbReference>
<dbReference type="PANTHER" id="PTHR43884">
    <property type="entry name" value="ACYL-COA DEHYDROGENASE"/>
    <property type="match status" value="1"/>
</dbReference>
<sequence>MSAVILPHPTLQEQPPPPLFEPESANPYITRAAALRALFARDAAQRDRAGGRPSAQIALLRQEGLLALLLPTAVGGEAQPWSTALRITRLLSQVDSAVGHLYGYHYVSMLGLGLRQVPAQVEPLWRRSAQAQWFWGNTANSFSKSLFGRREGDHFVLDGFRPFTSGSHVADWLSIAWEDAATGERRAAAIEAHRPGVVIEDDWDGIGQRQTGSGRVSFHGVRVHADEVLGPPAPLDPTRAPAEPWRTVVPLLQQSVLLNVFVGSAQGAVRTARDTLLDAPTARRLQHDPAVQRVLGELWSRTRAATALADRALRALDAATARGVHLTAEERGDAAVAIAAANGLAGEVALQAATGLIEALGPLAADRGAGLDRFWRNVRIHTLHNPAEYKVRNVGRHFLSGQPPAPGTFQ</sequence>
<evidence type="ECO:0000313" key="4">
    <source>
        <dbReference type="Proteomes" id="UP000255265"/>
    </source>
</evidence>
<dbReference type="Proteomes" id="UP000255265">
    <property type="component" value="Unassembled WGS sequence"/>
</dbReference>
<dbReference type="Pfam" id="PF08028">
    <property type="entry name" value="Acyl-CoA_dh_2"/>
    <property type="match status" value="1"/>
</dbReference>
<comment type="caution">
    <text evidence="3">The sequence shown here is derived from an EMBL/GenBank/DDBJ whole genome shotgun (WGS) entry which is preliminary data.</text>
</comment>
<dbReference type="AlphaFoldDB" id="A0A370FGF7"/>
<dbReference type="SUPFAM" id="SSF47203">
    <property type="entry name" value="Acyl-CoA dehydrogenase C-terminal domain-like"/>
    <property type="match status" value="1"/>
</dbReference>
<reference evidence="3 4" key="1">
    <citation type="submission" date="2018-07" db="EMBL/GenBank/DDBJ databases">
        <title>Genomic Encyclopedia of Type Strains, Phase IV (KMG-IV): sequencing the most valuable type-strain genomes for metagenomic binning, comparative biology and taxonomic classification.</title>
        <authorList>
            <person name="Goeker M."/>
        </authorList>
    </citation>
    <scope>NUCLEOTIDE SEQUENCE [LARGE SCALE GENOMIC DNA]</scope>
    <source>
        <strain evidence="3 4">DSM 21352</strain>
    </source>
</reference>
<keyword evidence="1" id="KW-0560">Oxidoreductase</keyword>
<accession>A0A370FGF7</accession>
<evidence type="ECO:0000256" key="1">
    <source>
        <dbReference type="ARBA" id="ARBA00023002"/>
    </source>
</evidence>
<evidence type="ECO:0000259" key="2">
    <source>
        <dbReference type="Pfam" id="PF08028"/>
    </source>
</evidence>
<evidence type="ECO:0000313" key="3">
    <source>
        <dbReference type="EMBL" id="RDI22734.1"/>
    </source>
</evidence>
<dbReference type="PANTHER" id="PTHR43884:SF12">
    <property type="entry name" value="ISOVALERYL-COA DEHYDROGENASE, MITOCHONDRIAL-RELATED"/>
    <property type="match status" value="1"/>
</dbReference>
<organism evidence="3 4">
    <name type="scientific">Pseudacidovorax intermedius</name>
    <dbReference type="NCBI Taxonomy" id="433924"/>
    <lineage>
        <taxon>Bacteria</taxon>
        <taxon>Pseudomonadati</taxon>
        <taxon>Pseudomonadota</taxon>
        <taxon>Betaproteobacteria</taxon>
        <taxon>Burkholderiales</taxon>
        <taxon>Comamonadaceae</taxon>
        <taxon>Pseudacidovorax</taxon>
    </lineage>
</organism>
<dbReference type="InterPro" id="IPR013107">
    <property type="entry name" value="Acyl-CoA_DH_C"/>
</dbReference>
<dbReference type="Gene3D" id="2.40.110.10">
    <property type="entry name" value="Butyryl-CoA Dehydrogenase, subunit A, domain 2"/>
    <property type="match status" value="1"/>
</dbReference>
<proteinExistence type="predicted"/>